<sequence>LELFRDVALACATYNDFIAVSSVASPFRILRLEEAKLIEYRSISYPSSARGCGSLCFSPCGKQIVSGFWDGSVRVHSLRTGNLRALLTLHSSAINFLNWSIVNRKRLLFVCGEDSRLSIWNLHKDP</sequence>
<evidence type="ECO:0000256" key="3">
    <source>
        <dbReference type="PROSITE-ProRule" id="PRU00221"/>
    </source>
</evidence>
<proteinExistence type="predicted"/>
<keyword evidence="5" id="KW-1185">Reference proteome</keyword>
<accession>A0A0M3IQU7</accession>
<keyword evidence="1 3" id="KW-0853">WD repeat</keyword>
<evidence type="ECO:0000313" key="5">
    <source>
        <dbReference type="Proteomes" id="UP000036681"/>
    </source>
</evidence>
<dbReference type="AlphaFoldDB" id="A0A0M3IQU7"/>
<feature type="repeat" description="WD" evidence="3">
    <location>
        <begin position="87"/>
        <end position="126"/>
    </location>
</feature>
<dbReference type="Proteomes" id="UP000036681">
    <property type="component" value="Unplaced"/>
</dbReference>
<evidence type="ECO:0000256" key="1">
    <source>
        <dbReference type="ARBA" id="ARBA00022574"/>
    </source>
</evidence>
<evidence type="ECO:0000313" key="6">
    <source>
        <dbReference type="WBParaSite" id="ALUE_0002112501-mRNA-1"/>
    </source>
</evidence>
<dbReference type="WBParaSite" id="ALUE_0002112501-mRNA-1">
    <property type="protein sequence ID" value="ALUE_0002112501-mRNA-1"/>
    <property type="gene ID" value="ALUE_0002112501"/>
</dbReference>
<dbReference type="Gene3D" id="2.130.10.10">
    <property type="entry name" value="YVTN repeat-like/Quinoprotein amine dehydrogenase"/>
    <property type="match status" value="1"/>
</dbReference>
<dbReference type="PANTHER" id="PTHR19848:SF8">
    <property type="entry name" value="F-BOX AND WD REPEAT DOMAIN CONTAINING 7"/>
    <property type="match status" value="1"/>
</dbReference>
<organism evidence="5 6">
    <name type="scientific">Ascaris lumbricoides</name>
    <name type="common">Giant roundworm</name>
    <dbReference type="NCBI Taxonomy" id="6252"/>
    <lineage>
        <taxon>Eukaryota</taxon>
        <taxon>Metazoa</taxon>
        <taxon>Ecdysozoa</taxon>
        <taxon>Nematoda</taxon>
        <taxon>Chromadorea</taxon>
        <taxon>Rhabditida</taxon>
        <taxon>Spirurina</taxon>
        <taxon>Ascaridomorpha</taxon>
        <taxon>Ascaridoidea</taxon>
        <taxon>Ascarididae</taxon>
        <taxon>Ascaris</taxon>
    </lineage>
</organism>
<dbReference type="InterPro" id="IPR024977">
    <property type="entry name" value="Apc4-like_WD40_dom"/>
</dbReference>
<reference evidence="6" key="1">
    <citation type="submission" date="2017-02" db="UniProtKB">
        <authorList>
            <consortium name="WormBaseParasite"/>
        </authorList>
    </citation>
    <scope>IDENTIFICATION</scope>
</reference>
<dbReference type="InterPro" id="IPR015943">
    <property type="entry name" value="WD40/YVTN_repeat-like_dom_sf"/>
</dbReference>
<dbReference type="PANTHER" id="PTHR19848">
    <property type="entry name" value="WD40 REPEAT PROTEIN"/>
    <property type="match status" value="1"/>
</dbReference>
<dbReference type="SMART" id="SM00320">
    <property type="entry name" value="WD40"/>
    <property type="match status" value="2"/>
</dbReference>
<evidence type="ECO:0000256" key="2">
    <source>
        <dbReference type="ARBA" id="ARBA00022737"/>
    </source>
</evidence>
<dbReference type="InterPro" id="IPR036322">
    <property type="entry name" value="WD40_repeat_dom_sf"/>
</dbReference>
<name>A0A0M3IQU7_ASCLU</name>
<feature type="domain" description="Anaphase-promoting complex subunit 4-like WD40" evidence="4">
    <location>
        <begin position="15"/>
        <end position="100"/>
    </location>
</feature>
<keyword evidence="2" id="KW-0677">Repeat</keyword>
<protein>
    <submittedName>
        <fullName evidence="6">ANAPC4_WD40 domain-containing protein</fullName>
    </submittedName>
</protein>
<dbReference type="PROSITE" id="PS50294">
    <property type="entry name" value="WD_REPEATS_REGION"/>
    <property type="match status" value="1"/>
</dbReference>
<dbReference type="SUPFAM" id="SSF50978">
    <property type="entry name" value="WD40 repeat-like"/>
    <property type="match status" value="1"/>
</dbReference>
<dbReference type="InterPro" id="IPR001680">
    <property type="entry name" value="WD40_rpt"/>
</dbReference>
<evidence type="ECO:0000259" key="4">
    <source>
        <dbReference type="Pfam" id="PF12894"/>
    </source>
</evidence>
<dbReference type="PROSITE" id="PS50082">
    <property type="entry name" value="WD_REPEATS_2"/>
    <property type="match status" value="1"/>
</dbReference>
<dbReference type="Pfam" id="PF12894">
    <property type="entry name" value="ANAPC4_WD40"/>
    <property type="match status" value="1"/>
</dbReference>